<dbReference type="EMBL" id="JARKIF010000061">
    <property type="protein sequence ID" value="KAJ7606244.1"/>
    <property type="molecule type" value="Genomic_DNA"/>
</dbReference>
<dbReference type="AlphaFoldDB" id="A0AAD7F9W8"/>
<evidence type="ECO:0000313" key="2">
    <source>
        <dbReference type="EMBL" id="KAJ7606244.1"/>
    </source>
</evidence>
<feature type="region of interest" description="Disordered" evidence="1">
    <location>
        <begin position="158"/>
        <end position="181"/>
    </location>
</feature>
<evidence type="ECO:0000256" key="1">
    <source>
        <dbReference type="SAM" id="MobiDB-lite"/>
    </source>
</evidence>
<keyword evidence="3" id="KW-1185">Reference proteome</keyword>
<evidence type="ECO:0000313" key="3">
    <source>
        <dbReference type="Proteomes" id="UP001221142"/>
    </source>
</evidence>
<reference evidence="2" key="1">
    <citation type="submission" date="2023-03" db="EMBL/GenBank/DDBJ databases">
        <title>Massive genome expansion in bonnet fungi (Mycena s.s.) driven by repeated elements and novel gene families across ecological guilds.</title>
        <authorList>
            <consortium name="Lawrence Berkeley National Laboratory"/>
            <person name="Harder C.B."/>
            <person name="Miyauchi S."/>
            <person name="Viragh M."/>
            <person name="Kuo A."/>
            <person name="Thoen E."/>
            <person name="Andreopoulos B."/>
            <person name="Lu D."/>
            <person name="Skrede I."/>
            <person name="Drula E."/>
            <person name="Henrissat B."/>
            <person name="Morin E."/>
            <person name="Kohler A."/>
            <person name="Barry K."/>
            <person name="LaButti K."/>
            <person name="Morin E."/>
            <person name="Salamov A."/>
            <person name="Lipzen A."/>
            <person name="Mereny Z."/>
            <person name="Hegedus B."/>
            <person name="Baldrian P."/>
            <person name="Stursova M."/>
            <person name="Weitz H."/>
            <person name="Taylor A."/>
            <person name="Grigoriev I.V."/>
            <person name="Nagy L.G."/>
            <person name="Martin F."/>
            <person name="Kauserud H."/>
        </authorList>
    </citation>
    <scope>NUCLEOTIDE SEQUENCE</scope>
    <source>
        <strain evidence="2">9284</strain>
    </source>
</reference>
<proteinExistence type="predicted"/>
<feature type="compositionally biased region" description="Polar residues" evidence="1">
    <location>
        <begin position="37"/>
        <end position="46"/>
    </location>
</feature>
<name>A0AAD7F9W8_9AGAR</name>
<sequence length="213" mass="23956">MQPIRCQLPNQKTREETQKMRGKKRENSPKTKDTRQRPTWSESQGRVSPRRLMACPAEWHGEKGKKGREIANGGGTEGTGQGPTRVGSPKGASLFPADYGLPGRLGEIMQKMEKYAYPMARLPFSPLLLPRALWSPRCHAVVEVATVGGDEKVERARVREENRLGEKGKRPAEGKEQAEDVVDVRHSEKKLYRFAFKSAARFKRATTSKTPMK</sequence>
<gene>
    <name evidence="2" type="ORF">FB45DRAFT_878741</name>
</gene>
<protein>
    <submittedName>
        <fullName evidence="2">Uncharacterized protein</fullName>
    </submittedName>
</protein>
<accession>A0AAD7F9W8</accession>
<organism evidence="2 3">
    <name type="scientific">Roridomyces roridus</name>
    <dbReference type="NCBI Taxonomy" id="1738132"/>
    <lineage>
        <taxon>Eukaryota</taxon>
        <taxon>Fungi</taxon>
        <taxon>Dikarya</taxon>
        <taxon>Basidiomycota</taxon>
        <taxon>Agaricomycotina</taxon>
        <taxon>Agaricomycetes</taxon>
        <taxon>Agaricomycetidae</taxon>
        <taxon>Agaricales</taxon>
        <taxon>Marasmiineae</taxon>
        <taxon>Mycenaceae</taxon>
        <taxon>Roridomyces</taxon>
    </lineage>
</organism>
<feature type="region of interest" description="Disordered" evidence="1">
    <location>
        <begin position="1"/>
        <end position="93"/>
    </location>
</feature>
<feature type="compositionally biased region" description="Basic and acidic residues" evidence="1">
    <location>
        <begin position="12"/>
        <end position="36"/>
    </location>
</feature>
<comment type="caution">
    <text evidence="2">The sequence shown here is derived from an EMBL/GenBank/DDBJ whole genome shotgun (WGS) entry which is preliminary data.</text>
</comment>
<feature type="compositionally biased region" description="Gly residues" evidence="1">
    <location>
        <begin position="72"/>
        <end position="81"/>
    </location>
</feature>
<dbReference type="Proteomes" id="UP001221142">
    <property type="component" value="Unassembled WGS sequence"/>
</dbReference>
<feature type="compositionally biased region" description="Basic and acidic residues" evidence="1">
    <location>
        <begin position="59"/>
        <end position="69"/>
    </location>
</feature>